<dbReference type="InterPro" id="IPR001047">
    <property type="entry name" value="Ribosomal_eS8"/>
</dbReference>
<dbReference type="Gene3D" id="3.10.290.70">
    <property type="match status" value="1"/>
</dbReference>
<dbReference type="CDD" id="cd11380">
    <property type="entry name" value="Ribosomal_S8e_like"/>
    <property type="match status" value="1"/>
</dbReference>
<comment type="similarity">
    <text evidence="1">Belongs to the eukaryotic ribosomal protein eS8 family.</text>
</comment>
<proteinExistence type="inferred from homology"/>
<name>A0A9W9ZWC6_9CNID</name>
<evidence type="ECO:0000256" key="2">
    <source>
        <dbReference type="ARBA" id="ARBA00022980"/>
    </source>
</evidence>
<dbReference type="GO" id="GO:0005840">
    <property type="term" value="C:ribosome"/>
    <property type="evidence" value="ECO:0007669"/>
    <property type="project" value="UniProtKB-KW"/>
</dbReference>
<dbReference type="AlphaFoldDB" id="A0A9W9ZWC6"/>
<reference evidence="4" key="1">
    <citation type="submission" date="2023-01" db="EMBL/GenBank/DDBJ databases">
        <title>Genome assembly of the deep-sea coral Lophelia pertusa.</title>
        <authorList>
            <person name="Herrera S."/>
            <person name="Cordes E."/>
        </authorList>
    </citation>
    <scope>NUCLEOTIDE SEQUENCE</scope>
    <source>
        <strain evidence="4">USNM1676648</strain>
        <tissue evidence="4">Polyp</tissue>
    </source>
</reference>
<evidence type="ECO:0000313" key="4">
    <source>
        <dbReference type="EMBL" id="KAJ7389091.1"/>
    </source>
</evidence>
<evidence type="ECO:0000313" key="5">
    <source>
        <dbReference type="Proteomes" id="UP001163046"/>
    </source>
</evidence>
<dbReference type="InterPro" id="IPR022309">
    <property type="entry name" value="Ribosomal_Se8/biogenesis_NSA2"/>
</dbReference>
<evidence type="ECO:0000256" key="1">
    <source>
        <dbReference type="ARBA" id="ARBA00005257"/>
    </source>
</evidence>
<dbReference type="EMBL" id="MU825441">
    <property type="protein sequence ID" value="KAJ7389091.1"/>
    <property type="molecule type" value="Genomic_DNA"/>
</dbReference>
<dbReference type="Pfam" id="PF01201">
    <property type="entry name" value="Ribosomal_S8e"/>
    <property type="match status" value="1"/>
</dbReference>
<comment type="caution">
    <text evidence="4">The sequence shown here is derived from an EMBL/GenBank/DDBJ whole genome shotgun (WGS) entry which is preliminary data.</text>
</comment>
<dbReference type="Proteomes" id="UP001163046">
    <property type="component" value="Unassembled WGS sequence"/>
</dbReference>
<keyword evidence="5" id="KW-1185">Reference proteome</keyword>
<dbReference type="PANTHER" id="PTHR10394">
    <property type="entry name" value="40S RIBOSOMAL PROTEIN S8"/>
    <property type="match status" value="1"/>
</dbReference>
<evidence type="ECO:0000256" key="3">
    <source>
        <dbReference type="ARBA" id="ARBA00023274"/>
    </source>
</evidence>
<organism evidence="4 5">
    <name type="scientific">Desmophyllum pertusum</name>
    <dbReference type="NCBI Taxonomy" id="174260"/>
    <lineage>
        <taxon>Eukaryota</taxon>
        <taxon>Metazoa</taxon>
        <taxon>Cnidaria</taxon>
        <taxon>Anthozoa</taxon>
        <taxon>Hexacorallia</taxon>
        <taxon>Scleractinia</taxon>
        <taxon>Caryophylliina</taxon>
        <taxon>Caryophylliidae</taxon>
        <taxon>Desmophyllum</taxon>
    </lineage>
</organism>
<dbReference type="GO" id="GO:0006412">
    <property type="term" value="P:translation"/>
    <property type="evidence" value="ECO:0007669"/>
    <property type="project" value="InterPro"/>
</dbReference>
<protein>
    <submittedName>
        <fullName evidence="4">40S ribosomal protein</fullName>
    </submittedName>
</protein>
<dbReference type="GO" id="GO:1990904">
    <property type="term" value="C:ribonucleoprotein complex"/>
    <property type="evidence" value="ECO:0007669"/>
    <property type="project" value="UniProtKB-KW"/>
</dbReference>
<dbReference type="GO" id="GO:0003735">
    <property type="term" value="F:structural constituent of ribosome"/>
    <property type="evidence" value="ECO:0007669"/>
    <property type="project" value="InterPro"/>
</dbReference>
<dbReference type="OrthoDB" id="1703270at2759"/>
<keyword evidence="3" id="KW-0687">Ribonucleoprotein</keyword>
<sequence length="202" mass="22926">MDQVLLRCLESIDSNQRSIKESHCFHSSALMLKARSRREWRKDRPPALTRLSPDLPEEIEPRKAYGGHKKIKAIKSNQGLYVWNSLDVELECPILKVVHNTANKDFNEMGVVVKGTIVEVDSNPFKTWYSSNYNNDKSKEGNSSLEHLLPYMERGQLYAKITSRPGQVGACNGYILEGDELESLFNTREDLRLSLQNSAGGQ</sequence>
<gene>
    <name evidence="4" type="primary">RPS8_2</name>
    <name evidence="4" type="ORF">OS493_033674</name>
</gene>
<accession>A0A9W9ZWC6</accession>
<keyword evidence="2 4" id="KW-0689">Ribosomal protein</keyword>